<protein>
    <submittedName>
        <fullName evidence="1">(northern house mosquito) hypothetical protein</fullName>
    </submittedName>
</protein>
<dbReference type="EMBL" id="HBUE01074784">
    <property type="protein sequence ID" value="CAG6474474.1"/>
    <property type="molecule type" value="Transcribed_RNA"/>
</dbReference>
<sequence>MARLFQHTIYNIYKTNSKTNTKKINHSSLQSKIKNTLFTIIQPCFSIAPSPTLIGLDSARLAIGKLRLSQHVTLRLHLGCPLTGHVTSRLEVGGEAESRMQFGGGEEVVPEIQFRQHLAEKKTR</sequence>
<name>A0A8D8BEF4_CULPI</name>
<dbReference type="AlphaFoldDB" id="A0A8D8BEF4"/>
<dbReference type="EMBL" id="HBUE01074782">
    <property type="protein sequence ID" value="CAG6474470.1"/>
    <property type="molecule type" value="Transcribed_RNA"/>
</dbReference>
<accession>A0A8D8BEF4</accession>
<reference evidence="1" key="1">
    <citation type="submission" date="2021-05" db="EMBL/GenBank/DDBJ databases">
        <authorList>
            <person name="Alioto T."/>
            <person name="Alioto T."/>
            <person name="Gomez Garrido J."/>
        </authorList>
    </citation>
    <scope>NUCLEOTIDE SEQUENCE</scope>
</reference>
<evidence type="ECO:0000313" key="1">
    <source>
        <dbReference type="EMBL" id="CAG6474474.1"/>
    </source>
</evidence>
<proteinExistence type="predicted"/>
<organism evidence="1">
    <name type="scientific">Culex pipiens</name>
    <name type="common">House mosquito</name>
    <dbReference type="NCBI Taxonomy" id="7175"/>
    <lineage>
        <taxon>Eukaryota</taxon>
        <taxon>Metazoa</taxon>
        <taxon>Ecdysozoa</taxon>
        <taxon>Arthropoda</taxon>
        <taxon>Hexapoda</taxon>
        <taxon>Insecta</taxon>
        <taxon>Pterygota</taxon>
        <taxon>Neoptera</taxon>
        <taxon>Endopterygota</taxon>
        <taxon>Diptera</taxon>
        <taxon>Nematocera</taxon>
        <taxon>Culicoidea</taxon>
        <taxon>Culicidae</taxon>
        <taxon>Culicinae</taxon>
        <taxon>Culicini</taxon>
        <taxon>Culex</taxon>
        <taxon>Culex</taxon>
    </lineage>
</organism>